<evidence type="ECO:0000256" key="2">
    <source>
        <dbReference type="ARBA" id="ARBA00009172"/>
    </source>
</evidence>
<feature type="transmembrane region" description="Helical" evidence="6">
    <location>
        <begin position="377"/>
        <end position="395"/>
    </location>
</feature>
<keyword evidence="3 6" id="KW-0812">Transmembrane</keyword>
<evidence type="ECO:0000256" key="1">
    <source>
        <dbReference type="ARBA" id="ARBA00004141"/>
    </source>
</evidence>
<dbReference type="Gene3D" id="1.20.1250.20">
    <property type="entry name" value="MFS general substrate transporter like domains"/>
    <property type="match status" value="2"/>
</dbReference>
<keyword evidence="4 6" id="KW-1133">Transmembrane helix</keyword>
<dbReference type="PANTHER" id="PTHR23294:SF13">
    <property type="entry name" value="MFS TRANSPORTER-RELATED"/>
    <property type="match status" value="1"/>
</dbReference>
<keyword evidence="5 6" id="KW-0472">Membrane</keyword>
<feature type="transmembrane region" description="Helical" evidence="6">
    <location>
        <begin position="301"/>
        <end position="320"/>
    </location>
</feature>
<dbReference type="SUPFAM" id="SSF103473">
    <property type="entry name" value="MFS general substrate transporter"/>
    <property type="match status" value="1"/>
</dbReference>
<comment type="subcellular location">
    <subcellularLocation>
        <location evidence="1">Membrane</location>
        <topology evidence="1">Multi-pass membrane protein</topology>
    </subcellularLocation>
</comment>
<evidence type="ECO:0000256" key="4">
    <source>
        <dbReference type="ARBA" id="ARBA00022989"/>
    </source>
</evidence>
<dbReference type="InterPro" id="IPR036259">
    <property type="entry name" value="MFS_trans_sf"/>
</dbReference>
<evidence type="ECO:0000256" key="5">
    <source>
        <dbReference type="ARBA" id="ARBA00023136"/>
    </source>
</evidence>
<evidence type="ECO:0000313" key="8">
    <source>
        <dbReference type="Proteomes" id="UP001152747"/>
    </source>
</evidence>
<feature type="transmembrane region" description="Helical" evidence="6">
    <location>
        <begin position="105"/>
        <end position="125"/>
    </location>
</feature>
<feature type="transmembrane region" description="Helical" evidence="6">
    <location>
        <begin position="230"/>
        <end position="249"/>
    </location>
</feature>
<gene>
    <name evidence="7" type="ORF">CAMP_LOCUS5324</name>
</gene>
<comment type="similarity">
    <text evidence="2">Belongs to the unc-93 family.</text>
</comment>
<keyword evidence="8" id="KW-1185">Reference proteome</keyword>
<feature type="transmembrane region" description="Helical" evidence="6">
    <location>
        <begin position="54"/>
        <end position="76"/>
    </location>
</feature>
<proteinExistence type="inferred from homology"/>
<dbReference type="EMBL" id="CANHGI010000002">
    <property type="protein sequence ID" value="CAI5442687.1"/>
    <property type="molecule type" value="Genomic_DNA"/>
</dbReference>
<evidence type="ECO:0000313" key="7">
    <source>
        <dbReference type="EMBL" id="CAI5442687.1"/>
    </source>
</evidence>
<reference evidence="7" key="1">
    <citation type="submission" date="2022-11" db="EMBL/GenBank/DDBJ databases">
        <authorList>
            <person name="Kikuchi T."/>
        </authorList>
    </citation>
    <scope>NUCLEOTIDE SEQUENCE</scope>
    <source>
        <strain evidence="7">PS1010</strain>
    </source>
</reference>
<sequence length="433" mass="48501">MFWNNWKTETKNTLRVSFSFLLLFFAVLSTESIFHPLVVSYADLGTHNIEKTDAFTSLAIVYFVSVISAFFVSPIVDLLSPKWAMVIGMTTNFLSQAQLLYVNKYLMYFTMLILGVGTNLCWIGQGQYITNNCTDKTREKNTSLQWGFYKISLILGGITFFIYFLNTEVQKEVQSGRINYFVGFMMTLTFLAILNTAFLPKSTKNVIGQNKKYKELLAEVFGQLKTKRTLLLTTIYMLLGVSRAFWVSIFPGVVKYSKLVGGNTSQMFALSMIATGVGQVFGAFLITGLGVRARKIGRNNIVVFAILAQILVMILIILSFPDNSVRGDSFETGLLFSPNIGITLFCSTLLGFADAVLHTQVYSYIADFYSEESSSAFSIFRCFCAITTVVLFIVAKYFNLLVISGLYLFMTLLAMISVFFIKPNPDSPLSLQA</sequence>
<protein>
    <submittedName>
        <fullName evidence="7">Uncharacterized protein</fullName>
    </submittedName>
</protein>
<feature type="transmembrane region" description="Helical" evidence="6">
    <location>
        <begin position="401"/>
        <end position="421"/>
    </location>
</feature>
<name>A0A9P1MWW3_9PELO</name>
<dbReference type="Pfam" id="PF05978">
    <property type="entry name" value="UNC-93"/>
    <property type="match status" value="1"/>
</dbReference>
<dbReference type="AlphaFoldDB" id="A0A9P1MWW3"/>
<organism evidence="7 8">
    <name type="scientific">Caenorhabditis angaria</name>
    <dbReference type="NCBI Taxonomy" id="860376"/>
    <lineage>
        <taxon>Eukaryota</taxon>
        <taxon>Metazoa</taxon>
        <taxon>Ecdysozoa</taxon>
        <taxon>Nematoda</taxon>
        <taxon>Chromadorea</taxon>
        <taxon>Rhabditida</taxon>
        <taxon>Rhabditina</taxon>
        <taxon>Rhabditomorpha</taxon>
        <taxon>Rhabditoidea</taxon>
        <taxon>Rhabditidae</taxon>
        <taxon>Peloderinae</taxon>
        <taxon>Caenorhabditis</taxon>
    </lineage>
</organism>
<dbReference type="Proteomes" id="UP001152747">
    <property type="component" value="Unassembled WGS sequence"/>
</dbReference>
<dbReference type="GO" id="GO:0016020">
    <property type="term" value="C:membrane"/>
    <property type="evidence" value="ECO:0007669"/>
    <property type="project" value="UniProtKB-SubCell"/>
</dbReference>
<dbReference type="OrthoDB" id="196103at2759"/>
<dbReference type="InterPro" id="IPR051617">
    <property type="entry name" value="UNC-93-like_regulator"/>
</dbReference>
<comment type="caution">
    <text evidence="7">The sequence shown here is derived from an EMBL/GenBank/DDBJ whole genome shotgun (WGS) entry which is preliminary data.</text>
</comment>
<dbReference type="InterPro" id="IPR010291">
    <property type="entry name" value="Ion_channel_UNC-93"/>
</dbReference>
<accession>A0A9P1MWW3</accession>
<dbReference type="PANTHER" id="PTHR23294">
    <property type="entry name" value="ET TRANSLATION PRODUCT-RELATED"/>
    <property type="match status" value="1"/>
</dbReference>
<feature type="transmembrane region" description="Helical" evidence="6">
    <location>
        <begin position="178"/>
        <end position="199"/>
    </location>
</feature>
<evidence type="ECO:0000256" key="3">
    <source>
        <dbReference type="ARBA" id="ARBA00022692"/>
    </source>
</evidence>
<feature type="transmembrane region" description="Helical" evidence="6">
    <location>
        <begin position="146"/>
        <end position="166"/>
    </location>
</feature>
<feature type="transmembrane region" description="Helical" evidence="6">
    <location>
        <begin position="340"/>
        <end position="365"/>
    </location>
</feature>
<feature type="transmembrane region" description="Helical" evidence="6">
    <location>
        <begin position="269"/>
        <end position="289"/>
    </location>
</feature>
<feature type="transmembrane region" description="Helical" evidence="6">
    <location>
        <begin position="20"/>
        <end position="42"/>
    </location>
</feature>
<evidence type="ECO:0000256" key="6">
    <source>
        <dbReference type="SAM" id="Phobius"/>
    </source>
</evidence>